<reference evidence="5" key="2">
    <citation type="submission" date="2023-05" db="EMBL/GenBank/DDBJ databases">
        <authorList>
            <consortium name="Lawrence Berkeley National Laboratory"/>
            <person name="Steindorff A."/>
            <person name="Hensen N."/>
            <person name="Bonometti L."/>
            <person name="Westerberg I."/>
            <person name="Brannstrom I.O."/>
            <person name="Guillou S."/>
            <person name="Cros-Aarteil S."/>
            <person name="Calhoun S."/>
            <person name="Haridas S."/>
            <person name="Kuo A."/>
            <person name="Mondo S."/>
            <person name="Pangilinan J."/>
            <person name="Riley R."/>
            <person name="Labutti K."/>
            <person name="Andreopoulos B."/>
            <person name="Lipzen A."/>
            <person name="Chen C."/>
            <person name="Yanf M."/>
            <person name="Daum C."/>
            <person name="Ng V."/>
            <person name="Clum A."/>
            <person name="Ohm R."/>
            <person name="Martin F."/>
            <person name="Silar P."/>
            <person name="Natvig D."/>
            <person name="Lalanne C."/>
            <person name="Gautier V."/>
            <person name="Ament-Velasquez S.L."/>
            <person name="Kruys A."/>
            <person name="Hutchinson M.I."/>
            <person name="Powell A.J."/>
            <person name="Barry K."/>
            <person name="Miller A.N."/>
            <person name="Grigoriev I.V."/>
            <person name="Debuchy R."/>
            <person name="Gladieux P."/>
            <person name="Thoren M.H."/>
            <person name="Johannesson H."/>
        </authorList>
    </citation>
    <scope>NUCLEOTIDE SEQUENCE</scope>
    <source>
        <strain evidence="5">CBS 359.72</strain>
    </source>
</reference>
<dbReference type="InterPro" id="IPR015919">
    <property type="entry name" value="Cadherin-like_sf"/>
</dbReference>
<feature type="signal peptide" evidence="3">
    <location>
        <begin position="1"/>
        <end position="26"/>
    </location>
</feature>
<dbReference type="SMART" id="SM00736">
    <property type="entry name" value="CADG"/>
    <property type="match status" value="2"/>
</dbReference>
<dbReference type="InterPro" id="IPR006644">
    <property type="entry name" value="Cadg"/>
</dbReference>
<feature type="region of interest" description="Disordered" evidence="1">
    <location>
        <begin position="546"/>
        <end position="591"/>
    </location>
</feature>
<accession>A0AAN7CXX8</accession>
<keyword evidence="2" id="KW-0812">Transmembrane</keyword>
<name>A0AAN7CXX8_9PEZI</name>
<dbReference type="GO" id="GO:0005509">
    <property type="term" value="F:calcium ion binding"/>
    <property type="evidence" value="ECO:0007669"/>
    <property type="project" value="InterPro"/>
</dbReference>
<comment type="caution">
    <text evidence="5">The sequence shown here is derived from an EMBL/GenBank/DDBJ whole genome shotgun (WGS) entry which is preliminary data.</text>
</comment>
<protein>
    <recommendedName>
        <fullName evidence="4">Dystroglycan-type cadherin-like domain-containing protein</fullName>
    </recommendedName>
</protein>
<feature type="region of interest" description="Disordered" evidence="1">
    <location>
        <begin position="429"/>
        <end position="454"/>
    </location>
</feature>
<dbReference type="SUPFAM" id="SSF49313">
    <property type="entry name" value="Cadherin-like"/>
    <property type="match status" value="4"/>
</dbReference>
<dbReference type="GO" id="GO:0016020">
    <property type="term" value="C:membrane"/>
    <property type="evidence" value="ECO:0007669"/>
    <property type="project" value="InterPro"/>
</dbReference>
<feature type="domain" description="Dystroglycan-type cadherin-like" evidence="4">
    <location>
        <begin position="24"/>
        <end position="124"/>
    </location>
</feature>
<gene>
    <name evidence="5" type="ORF">C7999DRAFT_39563</name>
</gene>
<evidence type="ECO:0000259" key="4">
    <source>
        <dbReference type="SMART" id="SM00736"/>
    </source>
</evidence>
<feature type="transmembrane region" description="Helical" evidence="2">
    <location>
        <begin position="465"/>
        <end position="485"/>
    </location>
</feature>
<dbReference type="InterPro" id="IPR013783">
    <property type="entry name" value="Ig-like_fold"/>
</dbReference>
<dbReference type="AlphaFoldDB" id="A0AAN7CXX8"/>
<keyword evidence="2" id="KW-1133">Transmembrane helix</keyword>
<keyword evidence="3" id="KW-0732">Signal</keyword>
<feature type="compositionally biased region" description="Polar residues" evidence="1">
    <location>
        <begin position="637"/>
        <end position="656"/>
    </location>
</feature>
<keyword evidence="6" id="KW-1185">Reference proteome</keyword>
<evidence type="ECO:0000313" key="5">
    <source>
        <dbReference type="EMBL" id="KAK4249307.1"/>
    </source>
</evidence>
<feature type="region of interest" description="Disordered" evidence="1">
    <location>
        <begin position="753"/>
        <end position="772"/>
    </location>
</feature>
<dbReference type="Gene3D" id="2.60.40.10">
    <property type="entry name" value="Immunoglobulins"/>
    <property type="match status" value="3"/>
</dbReference>
<proteinExistence type="predicted"/>
<evidence type="ECO:0000256" key="3">
    <source>
        <dbReference type="SAM" id="SignalP"/>
    </source>
</evidence>
<feature type="compositionally biased region" description="Basic and acidic residues" evidence="1">
    <location>
        <begin position="610"/>
        <end position="634"/>
    </location>
</feature>
<feature type="domain" description="Dystroglycan-type cadherin-like" evidence="4">
    <location>
        <begin position="140"/>
        <end position="241"/>
    </location>
</feature>
<keyword evidence="2" id="KW-0472">Membrane</keyword>
<feature type="region of interest" description="Disordered" evidence="1">
    <location>
        <begin position="610"/>
        <end position="682"/>
    </location>
</feature>
<evidence type="ECO:0000313" key="6">
    <source>
        <dbReference type="Proteomes" id="UP001303647"/>
    </source>
</evidence>
<dbReference type="Pfam" id="PF05345">
    <property type="entry name" value="He_PIG"/>
    <property type="match status" value="3"/>
</dbReference>
<feature type="chain" id="PRO_5043013338" description="Dystroglycan-type cadherin-like domain-containing protein" evidence="3">
    <location>
        <begin position="27"/>
        <end position="890"/>
    </location>
</feature>
<evidence type="ECO:0000256" key="2">
    <source>
        <dbReference type="SAM" id="Phobius"/>
    </source>
</evidence>
<dbReference type="Proteomes" id="UP001303647">
    <property type="component" value="Unassembled WGS sequence"/>
</dbReference>
<organism evidence="5 6">
    <name type="scientific">Corynascus novoguineensis</name>
    <dbReference type="NCBI Taxonomy" id="1126955"/>
    <lineage>
        <taxon>Eukaryota</taxon>
        <taxon>Fungi</taxon>
        <taxon>Dikarya</taxon>
        <taxon>Ascomycota</taxon>
        <taxon>Pezizomycotina</taxon>
        <taxon>Sordariomycetes</taxon>
        <taxon>Sordariomycetidae</taxon>
        <taxon>Sordariales</taxon>
        <taxon>Chaetomiaceae</taxon>
        <taxon>Corynascus</taxon>
    </lineage>
</organism>
<dbReference type="EMBL" id="MU857625">
    <property type="protein sequence ID" value="KAK4249307.1"/>
    <property type="molecule type" value="Genomic_DNA"/>
</dbReference>
<feature type="compositionally biased region" description="Polar residues" evidence="1">
    <location>
        <begin position="553"/>
        <end position="575"/>
    </location>
</feature>
<reference evidence="5" key="1">
    <citation type="journal article" date="2023" name="Mol. Phylogenet. Evol.">
        <title>Genome-scale phylogeny and comparative genomics of the fungal order Sordariales.</title>
        <authorList>
            <person name="Hensen N."/>
            <person name="Bonometti L."/>
            <person name="Westerberg I."/>
            <person name="Brannstrom I.O."/>
            <person name="Guillou S."/>
            <person name="Cros-Aarteil S."/>
            <person name="Calhoun S."/>
            <person name="Haridas S."/>
            <person name="Kuo A."/>
            <person name="Mondo S."/>
            <person name="Pangilinan J."/>
            <person name="Riley R."/>
            <person name="LaButti K."/>
            <person name="Andreopoulos B."/>
            <person name="Lipzen A."/>
            <person name="Chen C."/>
            <person name="Yan M."/>
            <person name="Daum C."/>
            <person name="Ng V."/>
            <person name="Clum A."/>
            <person name="Steindorff A."/>
            <person name="Ohm R.A."/>
            <person name="Martin F."/>
            <person name="Silar P."/>
            <person name="Natvig D.O."/>
            <person name="Lalanne C."/>
            <person name="Gautier V."/>
            <person name="Ament-Velasquez S.L."/>
            <person name="Kruys A."/>
            <person name="Hutchinson M.I."/>
            <person name="Powell A.J."/>
            <person name="Barry K."/>
            <person name="Miller A.N."/>
            <person name="Grigoriev I.V."/>
            <person name="Debuchy R."/>
            <person name="Gladieux P."/>
            <person name="Hiltunen Thoren M."/>
            <person name="Johannesson H."/>
        </authorList>
    </citation>
    <scope>NUCLEOTIDE SEQUENCE</scope>
    <source>
        <strain evidence="5">CBS 359.72</strain>
    </source>
</reference>
<sequence>MVSLSVRISATALLLGCLSTASPMVSFPINSQVPPVARLGEPFSFVFSPSTFTSNSRVTYSLLNPPKWLSIDSDARRLFGTPKQDDAVLGRVTGVPVSLVATDEFGSTTLQAVLVVSGSSGPRLAIHLQDQVPSFGTFSNPSSILSTPGKVFSFQLRPNTFSKPPDATISYYATMGDNTPLPAWISFNAANLRFSGQTPTVESLVQLPQRFSFRVIATDVVGFAGATMDFDLIVGPHELAADKTAIILNATHGVLLSYNGLRDNVKVDGKPAVPGSVVVVSTPHVPRWLSTDEKTWQISGIPPDTAESTNFTVTLRDNFSNKLDLTVLVNVDGDQAGLSKPKTPEFIINPGEAFSFDLRSFLSDTEITEIAFKQDSSYAWIHLNPHTVTLYGDAPLKLNESVEVKFEARSKKSNASSSLSLRIVVRSNGKGSGSTAADNPATGEDINEFSSGLRSSGGNRGFNPAALIVFSPLLPLLAVSMYLLFWSSRRRKNNREPALSARDLSQPLPATCAAEHPGFDALDTLPGFTQYCDTTSSADDIVDTEKRGLPKSFQGSSLTTTRIPQPTEPRGSQNADGEPLSTMRSGVRDKVSSFPSSIIEVSIGELVDCRGPKSAGRDNRRSFRHRFEISDPRHLRTSGTVHTGSPSPTWTPQPGSSRAVRETAMSPGPDVDTSYDPPASEQRLPWPWLKVSRGRWKGTQVVPGMQKVNEQPRLSTVDTFASDPNGGSSSTMSAMQERVADDSATTSIPSRLSSRVFLNPPPNRRGGSLTANRRSPSIVAPVKSPGTRSDAIVNSTTTTTTFLPSLVGAATYGPAPDLERLLFAEDSFLGKKRGGNGRAASRQASQSMGALLRSCGNQTDYASFIHLNHDEMGSQLTTWDNGPRHMEKLQ</sequence>
<evidence type="ECO:0000256" key="1">
    <source>
        <dbReference type="SAM" id="MobiDB-lite"/>
    </source>
</evidence>